<evidence type="ECO:0000256" key="2">
    <source>
        <dbReference type="SAM" id="SignalP"/>
    </source>
</evidence>
<name>A0A4P9YWV9_9FUNG</name>
<keyword evidence="5" id="KW-1185">Reference proteome</keyword>
<dbReference type="GO" id="GO:0005975">
    <property type="term" value="P:carbohydrate metabolic process"/>
    <property type="evidence" value="ECO:0007669"/>
    <property type="project" value="InterPro"/>
</dbReference>
<dbReference type="GO" id="GO:0004553">
    <property type="term" value="F:hydrolase activity, hydrolyzing O-glycosyl compounds"/>
    <property type="evidence" value="ECO:0007669"/>
    <property type="project" value="InterPro"/>
</dbReference>
<dbReference type="OrthoDB" id="5579351at2759"/>
<dbReference type="InterPro" id="IPR013320">
    <property type="entry name" value="ConA-like_dom_sf"/>
</dbReference>
<evidence type="ECO:0000313" key="4">
    <source>
        <dbReference type="EMBL" id="RKP24613.1"/>
    </source>
</evidence>
<gene>
    <name evidence="4" type="ORF">SYNPS1DRAFT_23313</name>
</gene>
<dbReference type="PROSITE" id="PS51762">
    <property type="entry name" value="GH16_2"/>
    <property type="match status" value="1"/>
</dbReference>
<reference evidence="5" key="1">
    <citation type="journal article" date="2018" name="Nat. Microbiol.">
        <title>Leveraging single-cell genomics to expand the fungal tree of life.</title>
        <authorList>
            <person name="Ahrendt S.R."/>
            <person name="Quandt C.A."/>
            <person name="Ciobanu D."/>
            <person name="Clum A."/>
            <person name="Salamov A."/>
            <person name="Andreopoulos B."/>
            <person name="Cheng J.F."/>
            <person name="Woyke T."/>
            <person name="Pelin A."/>
            <person name="Henrissat B."/>
            <person name="Reynolds N.K."/>
            <person name="Benny G.L."/>
            <person name="Smith M.E."/>
            <person name="James T.Y."/>
            <person name="Grigoriev I.V."/>
        </authorList>
    </citation>
    <scope>NUCLEOTIDE SEQUENCE [LARGE SCALE GENOMIC DNA]</scope>
    <source>
        <strain evidence="5">Benny S71-1</strain>
    </source>
</reference>
<dbReference type="GO" id="GO:0030246">
    <property type="term" value="F:carbohydrate binding"/>
    <property type="evidence" value="ECO:0007669"/>
    <property type="project" value="UniProtKB-KW"/>
</dbReference>
<dbReference type="InterPro" id="IPR050546">
    <property type="entry name" value="Glycosyl_Hydrlase_16"/>
</dbReference>
<protein>
    <submittedName>
        <fullName evidence="4">Concanavalin A-like lectin/glucanase domain-containing protein</fullName>
    </submittedName>
</protein>
<dbReference type="Proteomes" id="UP000278143">
    <property type="component" value="Unassembled WGS sequence"/>
</dbReference>
<evidence type="ECO:0000259" key="3">
    <source>
        <dbReference type="PROSITE" id="PS51762"/>
    </source>
</evidence>
<evidence type="ECO:0000256" key="1">
    <source>
        <dbReference type="ARBA" id="ARBA00006865"/>
    </source>
</evidence>
<accession>A0A4P9YWV9</accession>
<organism evidence="4 5">
    <name type="scientific">Syncephalis pseudoplumigaleata</name>
    <dbReference type="NCBI Taxonomy" id="1712513"/>
    <lineage>
        <taxon>Eukaryota</taxon>
        <taxon>Fungi</taxon>
        <taxon>Fungi incertae sedis</taxon>
        <taxon>Zoopagomycota</taxon>
        <taxon>Zoopagomycotina</taxon>
        <taxon>Zoopagomycetes</taxon>
        <taxon>Zoopagales</taxon>
        <taxon>Piptocephalidaceae</taxon>
        <taxon>Syncephalis</taxon>
    </lineage>
</organism>
<dbReference type="InterPro" id="IPR000757">
    <property type="entry name" value="Beta-glucanase-like"/>
</dbReference>
<dbReference type="Pfam" id="PF00722">
    <property type="entry name" value="Glyco_hydro_16"/>
    <property type="match status" value="1"/>
</dbReference>
<dbReference type="CDD" id="cd08023">
    <property type="entry name" value="GH16_laminarinase_like"/>
    <property type="match status" value="1"/>
</dbReference>
<dbReference type="SUPFAM" id="SSF49899">
    <property type="entry name" value="Concanavalin A-like lectins/glucanases"/>
    <property type="match status" value="1"/>
</dbReference>
<dbReference type="EMBL" id="KZ990123">
    <property type="protein sequence ID" value="RKP24613.1"/>
    <property type="molecule type" value="Genomic_DNA"/>
</dbReference>
<keyword evidence="2" id="KW-0732">Signal</keyword>
<feature type="chain" id="PRO_5020557214" evidence="2">
    <location>
        <begin position="30"/>
        <end position="318"/>
    </location>
</feature>
<feature type="signal peptide" evidence="2">
    <location>
        <begin position="1"/>
        <end position="29"/>
    </location>
</feature>
<feature type="domain" description="GH16" evidence="3">
    <location>
        <begin position="48"/>
        <end position="318"/>
    </location>
</feature>
<evidence type="ECO:0000313" key="5">
    <source>
        <dbReference type="Proteomes" id="UP000278143"/>
    </source>
</evidence>
<dbReference type="PANTHER" id="PTHR10963:SF55">
    <property type="entry name" value="GLYCOSIDE HYDROLASE FAMILY 16 PROTEIN"/>
    <property type="match status" value="1"/>
</dbReference>
<keyword evidence="4" id="KW-0430">Lectin</keyword>
<comment type="similarity">
    <text evidence="1">Belongs to the glycosyl hydrolase 16 family.</text>
</comment>
<dbReference type="Gene3D" id="2.60.120.200">
    <property type="match status" value="1"/>
</dbReference>
<dbReference type="PANTHER" id="PTHR10963">
    <property type="entry name" value="GLYCOSYL HYDROLASE-RELATED"/>
    <property type="match status" value="1"/>
</dbReference>
<sequence length="318" mass="35837">MLRTYLIQVGISTAALLPLLAAAVWQANAATVPAGAEQVKPDVEVKRVSEPSLYSPRKSHYKQASNVIFEDNFDSNELNDKYWSYDIGDGCSQGNCGWGNNEKEIYDDKSVKTGLGKEGYLQITAKRIVDNSQANRNASNDRWSSSKIITKSKFTFTYGRVDVRAKLPVVDGAFSAIWMMPQDNAYGAWPHSGEIDIAEFQSIWRKKHQPEQNRTPGSLHLTKYNGGTAQSFWAEGNDPSEWHVYSMIWREDGAKFLLDGKEYGSYTPPTTQDPTEWPFNKPFYLIMNLAIEPGFGTKVPADVNKITMEVDWIRVTKE</sequence>
<dbReference type="AlphaFoldDB" id="A0A4P9YWV9"/>
<proteinExistence type="inferred from homology"/>